<dbReference type="RefSeq" id="WP_344637505.1">
    <property type="nucleotide sequence ID" value="NZ_BAAATR010000015.1"/>
</dbReference>
<evidence type="ECO:0000313" key="1">
    <source>
        <dbReference type="EMBL" id="GAA2250619.1"/>
    </source>
</evidence>
<sequence>MFLVLAVLVDWESGGLTPERAALWALLGGAVFALLLPPRVVAGEGWLEVRTLARRRRVRTDALVTVQHSGAIAARLILCDTFGGRAEVDPRVLAANPLLWHRLDTDAGRARRRGTLRAGVDVLRRLEEQISGDQAWAVFTFSGLIQRPGSGSGTRPGSSDA</sequence>
<comment type="caution">
    <text evidence="1">The sequence shown here is derived from an EMBL/GenBank/DDBJ whole genome shotgun (WGS) entry which is preliminary data.</text>
</comment>
<reference evidence="1 2" key="1">
    <citation type="journal article" date="2019" name="Int. J. Syst. Evol. Microbiol.">
        <title>The Global Catalogue of Microorganisms (GCM) 10K type strain sequencing project: providing services to taxonomists for standard genome sequencing and annotation.</title>
        <authorList>
            <consortium name="The Broad Institute Genomics Platform"/>
            <consortium name="The Broad Institute Genome Sequencing Center for Infectious Disease"/>
            <person name="Wu L."/>
            <person name="Ma J."/>
        </authorList>
    </citation>
    <scope>NUCLEOTIDE SEQUENCE [LARGE SCALE GENOMIC DNA]</scope>
    <source>
        <strain evidence="1 2">JCM 7356</strain>
    </source>
</reference>
<dbReference type="Proteomes" id="UP001500305">
    <property type="component" value="Unassembled WGS sequence"/>
</dbReference>
<dbReference type="EMBL" id="BAAATR010000015">
    <property type="protein sequence ID" value="GAA2250619.1"/>
    <property type="molecule type" value="Genomic_DNA"/>
</dbReference>
<accession>A0ABN3E7T2</accession>
<gene>
    <name evidence="1" type="ORF">GCM10010430_36830</name>
</gene>
<keyword evidence="2" id="KW-1185">Reference proteome</keyword>
<proteinExistence type="predicted"/>
<evidence type="ECO:0000313" key="2">
    <source>
        <dbReference type="Proteomes" id="UP001500305"/>
    </source>
</evidence>
<name>A0ABN3E7T2_9ACTN</name>
<protein>
    <submittedName>
        <fullName evidence="1">Uncharacterized protein</fullName>
    </submittedName>
</protein>
<organism evidence="1 2">
    <name type="scientific">Kitasatospora cystarginea</name>
    <dbReference type="NCBI Taxonomy" id="58350"/>
    <lineage>
        <taxon>Bacteria</taxon>
        <taxon>Bacillati</taxon>
        <taxon>Actinomycetota</taxon>
        <taxon>Actinomycetes</taxon>
        <taxon>Kitasatosporales</taxon>
        <taxon>Streptomycetaceae</taxon>
        <taxon>Kitasatospora</taxon>
    </lineage>
</organism>